<sequence>MGRKNHFPFSHALIHECIRQKSTPDLLLTNITMGNNTKYLQRLLISTGNPKNIFELSLLLGTVLPIIFFTILSHTQQKIIEVETIKYTLLFLAMAHVSTTVYFYNVKAFRINIISQNKFMYIYTPLILFVFCGCIFTFSSQFFKPYLLLFYWLWQAYHYGKQNIGVYSFISYSQTKKPICRLEKISITLGILAGILPTWKVIGYNVAPSYLHNLINFFYWMGQPVFFAGLILSIYVFIVKNSCFTLLKSIFFFLLVFFFLPIYLSDNILVTFHTYATAHGIQYIIFMTVIAINSEQAKDKAQKQSTLLKSLFLLSLYLIVGGLIFFYSQDLNKLVFIQNHSILSSCTDFLLGGLLGLTMAHFVVDAHAWKLSQVNQRKFILEKFSFIFK</sequence>
<feature type="transmembrane region" description="Helical" evidence="1">
    <location>
        <begin position="217"/>
        <end position="238"/>
    </location>
</feature>
<dbReference type="Proteomes" id="UP000718564">
    <property type="component" value="Unassembled WGS sequence"/>
</dbReference>
<evidence type="ECO:0000256" key="1">
    <source>
        <dbReference type="SAM" id="Phobius"/>
    </source>
</evidence>
<feature type="transmembrane region" description="Helical" evidence="1">
    <location>
        <begin position="276"/>
        <end position="294"/>
    </location>
</feature>
<accession>A0ABX1PBR2</accession>
<keyword evidence="1" id="KW-1133">Transmembrane helix</keyword>
<feature type="transmembrane region" description="Helical" evidence="1">
    <location>
        <begin position="185"/>
        <end position="205"/>
    </location>
</feature>
<keyword evidence="1" id="KW-0812">Transmembrane</keyword>
<feature type="transmembrane region" description="Helical" evidence="1">
    <location>
        <begin position="245"/>
        <end position="264"/>
    </location>
</feature>
<evidence type="ECO:0000313" key="2">
    <source>
        <dbReference type="EMBL" id="NMG21912.1"/>
    </source>
</evidence>
<dbReference type="RefSeq" id="WP_211173434.1">
    <property type="nucleotide sequence ID" value="NZ_QMEB01000204.1"/>
</dbReference>
<evidence type="ECO:0000313" key="3">
    <source>
        <dbReference type="Proteomes" id="UP000718564"/>
    </source>
</evidence>
<feature type="transmembrane region" description="Helical" evidence="1">
    <location>
        <begin position="119"/>
        <end position="138"/>
    </location>
</feature>
<dbReference type="EMBL" id="QMEB01000204">
    <property type="protein sequence ID" value="NMG21912.1"/>
    <property type="molecule type" value="Genomic_DNA"/>
</dbReference>
<organism evidence="2 3">
    <name type="scientific">Brasilonema bromeliae SPC951</name>
    <dbReference type="NCBI Taxonomy" id="385972"/>
    <lineage>
        <taxon>Bacteria</taxon>
        <taxon>Bacillati</taxon>
        <taxon>Cyanobacteriota</taxon>
        <taxon>Cyanophyceae</taxon>
        <taxon>Nostocales</taxon>
        <taxon>Scytonemataceae</taxon>
        <taxon>Brasilonema</taxon>
        <taxon>Bromeliae group (in: Brasilonema)</taxon>
    </lineage>
</organism>
<evidence type="ECO:0008006" key="4">
    <source>
        <dbReference type="Google" id="ProtNLM"/>
    </source>
</evidence>
<feature type="transmembrane region" description="Helical" evidence="1">
    <location>
        <begin position="84"/>
        <end position="104"/>
    </location>
</feature>
<protein>
    <recommendedName>
        <fullName evidence="4">Transmembrane protein</fullName>
    </recommendedName>
</protein>
<feature type="transmembrane region" description="Helical" evidence="1">
    <location>
        <begin position="306"/>
        <end position="329"/>
    </location>
</feature>
<keyword evidence="1" id="KW-0472">Membrane</keyword>
<name>A0ABX1PBR2_9CYAN</name>
<feature type="transmembrane region" description="Helical" evidence="1">
    <location>
        <begin position="53"/>
        <end position="72"/>
    </location>
</feature>
<proteinExistence type="predicted"/>
<gene>
    <name evidence="2" type="ORF">DP116_21665</name>
</gene>
<comment type="caution">
    <text evidence="2">The sequence shown here is derived from an EMBL/GenBank/DDBJ whole genome shotgun (WGS) entry which is preliminary data.</text>
</comment>
<reference evidence="2 3" key="1">
    <citation type="submission" date="2018-06" db="EMBL/GenBank/DDBJ databases">
        <title>Comparative genomics of Brasilonema spp. strains.</title>
        <authorList>
            <person name="Alvarenga D.O."/>
            <person name="Fiore M.F."/>
            <person name="Varani A.M."/>
        </authorList>
    </citation>
    <scope>NUCLEOTIDE SEQUENCE [LARGE SCALE GENOMIC DNA]</scope>
    <source>
        <strain evidence="2 3">SPC951</strain>
    </source>
</reference>
<feature type="transmembrane region" description="Helical" evidence="1">
    <location>
        <begin position="349"/>
        <end position="369"/>
    </location>
</feature>
<keyword evidence="3" id="KW-1185">Reference proteome</keyword>